<dbReference type="Proteomes" id="UP000887563">
    <property type="component" value="Unplaced"/>
</dbReference>
<dbReference type="WBParaSite" id="Minc3s00380g11342">
    <property type="protein sequence ID" value="Minc3s00380g11342"/>
    <property type="gene ID" value="Minc3s00380g11342"/>
</dbReference>
<feature type="region of interest" description="Disordered" evidence="1">
    <location>
        <begin position="61"/>
        <end position="80"/>
    </location>
</feature>
<feature type="compositionally biased region" description="Polar residues" evidence="1">
    <location>
        <begin position="61"/>
        <end position="71"/>
    </location>
</feature>
<sequence length="80" mass="9268">MVVSIRLILLYLSNINMTRREGFLSPFLPTNRLSTFALPSKNSLPHIFLLNNKTNKNIPTFFTNNQSTQTSLKREERSLQ</sequence>
<reference evidence="3" key="1">
    <citation type="submission" date="2022-11" db="UniProtKB">
        <authorList>
            <consortium name="WormBaseParasite"/>
        </authorList>
    </citation>
    <scope>IDENTIFICATION</scope>
</reference>
<proteinExistence type="predicted"/>
<evidence type="ECO:0000313" key="2">
    <source>
        <dbReference type="Proteomes" id="UP000887563"/>
    </source>
</evidence>
<evidence type="ECO:0000256" key="1">
    <source>
        <dbReference type="SAM" id="MobiDB-lite"/>
    </source>
</evidence>
<protein>
    <submittedName>
        <fullName evidence="3">Ovule protein</fullName>
    </submittedName>
</protein>
<accession>A0A914LAR7</accession>
<dbReference type="AlphaFoldDB" id="A0A914LAR7"/>
<organism evidence="2 3">
    <name type="scientific">Meloidogyne incognita</name>
    <name type="common">Southern root-knot nematode worm</name>
    <name type="synonym">Oxyuris incognita</name>
    <dbReference type="NCBI Taxonomy" id="6306"/>
    <lineage>
        <taxon>Eukaryota</taxon>
        <taxon>Metazoa</taxon>
        <taxon>Ecdysozoa</taxon>
        <taxon>Nematoda</taxon>
        <taxon>Chromadorea</taxon>
        <taxon>Rhabditida</taxon>
        <taxon>Tylenchina</taxon>
        <taxon>Tylenchomorpha</taxon>
        <taxon>Tylenchoidea</taxon>
        <taxon>Meloidogynidae</taxon>
        <taxon>Meloidogyninae</taxon>
        <taxon>Meloidogyne</taxon>
        <taxon>Meloidogyne incognita group</taxon>
    </lineage>
</organism>
<evidence type="ECO:0000313" key="3">
    <source>
        <dbReference type="WBParaSite" id="Minc3s00380g11342"/>
    </source>
</evidence>
<keyword evidence="2" id="KW-1185">Reference proteome</keyword>
<name>A0A914LAR7_MELIC</name>